<dbReference type="AlphaFoldDB" id="A0A165S2M2"/>
<proteinExistence type="predicted"/>
<gene>
    <name evidence="1" type="ORF">DAEQUDRAFT_723965</name>
</gene>
<keyword evidence="2" id="KW-1185">Reference proteome</keyword>
<organism evidence="1 2">
    <name type="scientific">Daedalea quercina L-15889</name>
    <dbReference type="NCBI Taxonomy" id="1314783"/>
    <lineage>
        <taxon>Eukaryota</taxon>
        <taxon>Fungi</taxon>
        <taxon>Dikarya</taxon>
        <taxon>Basidiomycota</taxon>
        <taxon>Agaricomycotina</taxon>
        <taxon>Agaricomycetes</taxon>
        <taxon>Polyporales</taxon>
        <taxon>Fomitopsis</taxon>
    </lineage>
</organism>
<sequence length="66" mass="6963">MNTASNSPYVPEFALYIPTSTGVSPTIFLDLPIWAHGDHHRSPILVREQFGAGWAIVDGVVGGAAG</sequence>
<evidence type="ECO:0000313" key="1">
    <source>
        <dbReference type="EMBL" id="KZT71455.1"/>
    </source>
</evidence>
<dbReference type="Proteomes" id="UP000076727">
    <property type="component" value="Unassembled WGS sequence"/>
</dbReference>
<protein>
    <submittedName>
        <fullName evidence="1">Uncharacterized protein</fullName>
    </submittedName>
</protein>
<name>A0A165S2M2_9APHY</name>
<reference evidence="1 2" key="1">
    <citation type="journal article" date="2016" name="Mol. Biol. Evol.">
        <title>Comparative Genomics of Early-Diverging Mushroom-Forming Fungi Provides Insights into the Origins of Lignocellulose Decay Capabilities.</title>
        <authorList>
            <person name="Nagy L.G."/>
            <person name="Riley R."/>
            <person name="Tritt A."/>
            <person name="Adam C."/>
            <person name="Daum C."/>
            <person name="Floudas D."/>
            <person name="Sun H."/>
            <person name="Yadav J.S."/>
            <person name="Pangilinan J."/>
            <person name="Larsson K.H."/>
            <person name="Matsuura K."/>
            <person name="Barry K."/>
            <person name="Labutti K."/>
            <person name="Kuo R."/>
            <person name="Ohm R.A."/>
            <person name="Bhattacharya S.S."/>
            <person name="Shirouzu T."/>
            <person name="Yoshinaga Y."/>
            <person name="Martin F.M."/>
            <person name="Grigoriev I.V."/>
            <person name="Hibbett D.S."/>
        </authorList>
    </citation>
    <scope>NUCLEOTIDE SEQUENCE [LARGE SCALE GENOMIC DNA]</scope>
    <source>
        <strain evidence="1 2">L-15889</strain>
    </source>
</reference>
<accession>A0A165S2M2</accession>
<evidence type="ECO:0000313" key="2">
    <source>
        <dbReference type="Proteomes" id="UP000076727"/>
    </source>
</evidence>
<dbReference type="EMBL" id="KV429045">
    <property type="protein sequence ID" value="KZT71455.1"/>
    <property type="molecule type" value="Genomic_DNA"/>
</dbReference>